<dbReference type="CDD" id="cd06193">
    <property type="entry name" value="siderophore_interacting"/>
    <property type="match status" value="1"/>
</dbReference>
<gene>
    <name evidence="3" type="ORF">LQ564_10325</name>
</gene>
<protein>
    <submittedName>
        <fullName evidence="3">Siderophore-interacting protein</fullName>
    </submittedName>
</protein>
<accession>A0ABS8Q4M6</accession>
<comment type="caution">
    <text evidence="3">The sequence shown here is derived from an EMBL/GenBank/DDBJ whole genome shotgun (WGS) entry which is preliminary data.</text>
</comment>
<dbReference type="Gene3D" id="3.40.50.80">
    <property type="entry name" value="Nucleotide-binding domain of ferredoxin-NADP reductase (FNR) module"/>
    <property type="match status" value="1"/>
</dbReference>
<feature type="domain" description="FAD-binding FR-type" evidence="2">
    <location>
        <begin position="16"/>
        <end position="119"/>
    </location>
</feature>
<dbReference type="SUPFAM" id="SSF63380">
    <property type="entry name" value="Riboflavin synthase domain-like"/>
    <property type="match status" value="1"/>
</dbReference>
<name>A0ABS8Q4M6_9BURK</name>
<keyword evidence="4" id="KW-1185">Reference proteome</keyword>
<evidence type="ECO:0000259" key="2">
    <source>
        <dbReference type="PROSITE" id="PS51384"/>
    </source>
</evidence>
<dbReference type="InterPro" id="IPR017938">
    <property type="entry name" value="Riboflavin_synthase-like_b-brl"/>
</dbReference>
<dbReference type="RefSeq" id="WP_231058006.1">
    <property type="nucleotide sequence ID" value="NZ_JAJNOC010000002.1"/>
</dbReference>
<sequence length="242" mass="26855">MERQNRLGVQRVRHELHIRDVTVARIAPVGDSFLSITFQGEALAQFTSLSFDDHVKFIFDVNGEQVRRDFTPLHHDLDKRELTLEFALHEDGASSVWARAATVGQRAIIGGPRGSMVIPAEYDWHLLAGDRSALPAMRRRLAELPADRPVFAVIHASGGDRLLPETQAGLDLRWVDSDAELVETLRALRLPGGDGFAWFGGEASTAKAVRAVLAEDKAHPKDAMRVSAYWKQGVADHHENLE</sequence>
<evidence type="ECO:0000256" key="1">
    <source>
        <dbReference type="ARBA" id="ARBA00035644"/>
    </source>
</evidence>
<dbReference type="Pfam" id="PF08021">
    <property type="entry name" value="FAD_binding_9"/>
    <property type="match status" value="1"/>
</dbReference>
<dbReference type="InterPro" id="IPR013113">
    <property type="entry name" value="SIP_FAD-bd"/>
</dbReference>
<dbReference type="InterPro" id="IPR017927">
    <property type="entry name" value="FAD-bd_FR_type"/>
</dbReference>
<evidence type="ECO:0000313" key="4">
    <source>
        <dbReference type="Proteomes" id="UP001179361"/>
    </source>
</evidence>
<dbReference type="InterPro" id="IPR007037">
    <property type="entry name" value="SIP_rossman_dom"/>
</dbReference>
<dbReference type="PANTHER" id="PTHR30157">
    <property type="entry name" value="FERRIC REDUCTASE, NADPH-DEPENDENT"/>
    <property type="match status" value="1"/>
</dbReference>
<organism evidence="3 4">
    <name type="scientific">Massilia phyllostachyos</name>
    <dbReference type="NCBI Taxonomy" id="2898585"/>
    <lineage>
        <taxon>Bacteria</taxon>
        <taxon>Pseudomonadati</taxon>
        <taxon>Pseudomonadota</taxon>
        <taxon>Betaproteobacteria</taxon>
        <taxon>Burkholderiales</taxon>
        <taxon>Oxalobacteraceae</taxon>
        <taxon>Telluria group</taxon>
        <taxon>Massilia</taxon>
    </lineage>
</organism>
<dbReference type="InterPro" id="IPR039261">
    <property type="entry name" value="FNR_nucleotide-bd"/>
</dbReference>
<dbReference type="EMBL" id="JAJNOC010000002">
    <property type="protein sequence ID" value="MCD2516702.1"/>
    <property type="molecule type" value="Genomic_DNA"/>
</dbReference>
<dbReference type="PANTHER" id="PTHR30157:SF0">
    <property type="entry name" value="NADPH-DEPENDENT FERRIC-CHELATE REDUCTASE"/>
    <property type="match status" value="1"/>
</dbReference>
<reference evidence="3" key="1">
    <citation type="submission" date="2021-11" db="EMBL/GenBank/DDBJ databases">
        <title>The complete genome of Massilia sp sp. G4R7.</title>
        <authorList>
            <person name="Liu L."/>
            <person name="Yue J."/>
            <person name="Yuan J."/>
            <person name="Yang F."/>
            <person name="Li L."/>
        </authorList>
    </citation>
    <scope>NUCLEOTIDE SEQUENCE</scope>
    <source>
        <strain evidence="3">G4R7</strain>
    </source>
</reference>
<dbReference type="PROSITE" id="PS51384">
    <property type="entry name" value="FAD_FR"/>
    <property type="match status" value="1"/>
</dbReference>
<proteinExistence type="inferred from homology"/>
<comment type="similarity">
    <text evidence="1">Belongs to the SIP oxidoreductase family.</text>
</comment>
<dbReference type="InterPro" id="IPR039374">
    <property type="entry name" value="SIP_fam"/>
</dbReference>
<dbReference type="Gene3D" id="2.40.30.10">
    <property type="entry name" value="Translation factors"/>
    <property type="match status" value="2"/>
</dbReference>
<evidence type="ECO:0000313" key="3">
    <source>
        <dbReference type="EMBL" id="MCD2516702.1"/>
    </source>
</evidence>
<dbReference type="Proteomes" id="UP001179361">
    <property type="component" value="Unassembled WGS sequence"/>
</dbReference>
<dbReference type="Pfam" id="PF04954">
    <property type="entry name" value="SIP"/>
    <property type="match status" value="1"/>
</dbReference>